<dbReference type="EMBL" id="DRXE01000269">
    <property type="protein sequence ID" value="HHM68542.1"/>
    <property type="molecule type" value="Genomic_DNA"/>
</dbReference>
<comment type="caution">
    <text evidence="1">The sequence shown here is derived from an EMBL/GenBank/DDBJ whole genome shotgun (WGS) entry which is preliminary data.</text>
</comment>
<dbReference type="PANTHER" id="PTHR12993">
    <property type="entry name" value="N-ACETYLGLUCOSAMINYL-PHOSPHATIDYLINOSITOL DE-N-ACETYLASE-RELATED"/>
    <property type="match status" value="1"/>
</dbReference>
<protein>
    <submittedName>
        <fullName evidence="1">PIG-L family deacetylase</fullName>
    </submittedName>
</protein>
<dbReference type="Gene3D" id="3.40.50.10320">
    <property type="entry name" value="LmbE-like"/>
    <property type="match status" value="1"/>
</dbReference>
<name>A0A7C5RFC2_9DEIN</name>
<evidence type="ECO:0000313" key="1">
    <source>
        <dbReference type="EMBL" id="HHM68542.1"/>
    </source>
</evidence>
<proteinExistence type="predicted"/>
<accession>A0A7C5RFC2</accession>
<dbReference type="OrthoDB" id="9790023at2"/>
<sequence length="220" mass="25153">MKVLAVFAHPDDEIGAAGTLALHARRGDRVMLVWMTRGELASQFGEMPEPEVAQVREEHGAHVARLLGAEHRFLPFRDAFLTGGREEALALARLMAEFQPDAVLTWDPWDVHPDHRATYYATLSALKFCRIPKLVGEAHRAPVRLYHYPRKDLARPWVYVDTTATQEVAEAVFAFYRDFYRWPVSLEEFRARRRLLGREAGVPFAEAFQTDSPPAWPFLP</sequence>
<organism evidence="1">
    <name type="scientific">Thermus caliditerrae</name>
    <dbReference type="NCBI Taxonomy" id="1330700"/>
    <lineage>
        <taxon>Bacteria</taxon>
        <taxon>Thermotogati</taxon>
        <taxon>Deinococcota</taxon>
        <taxon>Deinococci</taxon>
        <taxon>Thermales</taxon>
        <taxon>Thermaceae</taxon>
        <taxon>Thermus</taxon>
    </lineage>
</organism>
<dbReference type="Pfam" id="PF02585">
    <property type="entry name" value="PIG-L"/>
    <property type="match status" value="1"/>
</dbReference>
<dbReference type="SUPFAM" id="SSF102588">
    <property type="entry name" value="LmbE-like"/>
    <property type="match status" value="1"/>
</dbReference>
<dbReference type="InterPro" id="IPR024078">
    <property type="entry name" value="LmbE-like_dom_sf"/>
</dbReference>
<dbReference type="PANTHER" id="PTHR12993:SF11">
    <property type="entry name" value="N-ACETYLGLUCOSAMINYL-PHOSPHATIDYLINOSITOL DE-N-ACETYLASE"/>
    <property type="match status" value="1"/>
</dbReference>
<dbReference type="RefSeq" id="WP_038049445.1">
    <property type="nucleotide sequence ID" value="NZ_JQNC01000003.1"/>
</dbReference>
<reference evidence="1" key="1">
    <citation type="journal article" date="2020" name="mSystems">
        <title>Genome- and Community-Level Interaction Insights into Carbon Utilization and Element Cycling Functions of Hydrothermarchaeota in Hydrothermal Sediment.</title>
        <authorList>
            <person name="Zhou Z."/>
            <person name="Liu Y."/>
            <person name="Xu W."/>
            <person name="Pan J."/>
            <person name="Luo Z.H."/>
            <person name="Li M."/>
        </authorList>
    </citation>
    <scope>NUCLEOTIDE SEQUENCE [LARGE SCALE GENOMIC DNA]</scope>
    <source>
        <strain evidence="1">SpSt-1071</strain>
    </source>
</reference>
<dbReference type="GO" id="GO:0016811">
    <property type="term" value="F:hydrolase activity, acting on carbon-nitrogen (but not peptide) bonds, in linear amides"/>
    <property type="evidence" value="ECO:0007669"/>
    <property type="project" value="TreeGrafter"/>
</dbReference>
<gene>
    <name evidence="1" type="ORF">ENM28_07575</name>
</gene>
<dbReference type="AlphaFoldDB" id="A0A7C5RFC2"/>
<dbReference type="InterPro" id="IPR003737">
    <property type="entry name" value="GlcNAc_PI_deacetylase-related"/>
</dbReference>